<dbReference type="Gene3D" id="3.90.1670.10">
    <property type="entry name" value="FdhE-like domain"/>
    <property type="match status" value="1"/>
</dbReference>
<dbReference type="InterPro" id="IPR024064">
    <property type="entry name" value="FdhE-like_sf"/>
</dbReference>
<dbReference type="PANTHER" id="PTHR37689">
    <property type="entry name" value="PROTEIN FDHE"/>
    <property type="match status" value="1"/>
</dbReference>
<evidence type="ECO:0000313" key="2">
    <source>
        <dbReference type="Proteomes" id="UP000326671"/>
    </source>
</evidence>
<dbReference type="GO" id="GO:0008199">
    <property type="term" value="F:ferric iron binding"/>
    <property type="evidence" value="ECO:0007669"/>
    <property type="project" value="TreeGrafter"/>
</dbReference>
<dbReference type="AlphaFoldDB" id="A0A5J5H1Z9"/>
<dbReference type="CDD" id="cd16341">
    <property type="entry name" value="FdhE"/>
    <property type="match status" value="1"/>
</dbReference>
<comment type="caution">
    <text evidence="1">The sequence shown here is derived from an EMBL/GenBank/DDBJ whole genome shotgun (WGS) entry which is preliminary data.</text>
</comment>
<dbReference type="SUPFAM" id="SSF144020">
    <property type="entry name" value="FdhE-like"/>
    <property type="match status" value="1"/>
</dbReference>
<reference evidence="1 2" key="1">
    <citation type="submission" date="2019-09" db="EMBL/GenBank/DDBJ databases">
        <title>Whole genome sequences of isolates from the Mars Exploration Rovers.</title>
        <authorList>
            <person name="Seuylemezian A."/>
            <person name="Vaishampayan P."/>
        </authorList>
    </citation>
    <scope>NUCLEOTIDE SEQUENCE [LARGE SCALE GENOMIC DNA]</scope>
    <source>
        <strain evidence="1 2">MER_TA_151</strain>
    </source>
</reference>
<dbReference type="Proteomes" id="UP000326671">
    <property type="component" value="Unassembled WGS sequence"/>
</dbReference>
<dbReference type="GO" id="GO:0051604">
    <property type="term" value="P:protein maturation"/>
    <property type="evidence" value="ECO:0007669"/>
    <property type="project" value="TreeGrafter"/>
</dbReference>
<keyword evidence="2" id="KW-1185">Reference proteome</keyword>
<protein>
    <submittedName>
        <fullName evidence="1">Formate dehydrogenase accessory protein FdhE</fullName>
    </submittedName>
</protein>
<gene>
    <name evidence="1" type="primary">fdhE</name>
    <name evidence="1" type="ORF">F4V44_23305</name>
</gene>
<name>A0A5J5H1Z9_9BACI</name>
<evidence type="ECO:0000313" key="1">
    <source>
        <dbReference type="EMBL" id="KAA9014480.1"/>
    </source>
</evidence>
<dbReference type="PANTHER" id="PTHR37689:SF1">
    <property type="entry name" value="PROTEIN FDHE"/>
    <property type="match status" value="1"/>
</dbReference>
<dbReference type="InterPro" id="IPR006452">
    <property type="entry name" value="Formate_DH_accessory"/>
</dbReference>
<dbReference type="EMBL" id="VYKL01000045">
    <property type="protein sequence ID" value="KAA9014480.1"/>
    <property type="molecule type" value="Genomic_DNA"/>
</dbReference>
<organism evidence="1 2">
    <name type="scientific">Niallia endozanthoxylica</name>
    <dbReference type="NCBI Taxonomy" id="2036016"/>
    <lineage>
        <taxon>Bacteria</taxon>
        <taxon>Bacillati</taxon>
        <taxon>Bacillota</taxon>
        <taxon>Bacilli</taxon>
        <taxon>Bacillales</taxon>
        <taxon>Bacillaceae</taxon>
        <taxon>Niallia</taxon>
    </lineage>
</organism>
<dbReference type="GO" id="GO:0005829">
    <property type="term" value="C:cytosol"/>
    <property type="evidence" value="ECO:0007669"/>
    <property type="project" value="TreeGrafter"/>
</dbReference>
<accession>A0A5J5H1Z9</accession>
<dbReference type="RefSeq" id="WP_150442408.1">
    <property type="nucleotide sequence ID" value="NZ_VYKL01000045.1"/>
</dbReference>
<sequence>MKTEIISPEYMKLQEEITALYEKWVRALSHQTIVKKENIDGKLPILPQADLQFNEMDYQSFLQDLFLVVKENKPEIGEDLAKMEANLDNETLSKWFHEALIVNMYYFSDWAEKNHVPDWLPIFAAEHAVRPYLHKAGLELKDELPKQGHTGSCPCCGEPARLALINKAGKKELLCPRCHSTWEQKKISCAHCGSDTQGDVIVLKLEDDERAEIYACKSCKGYTKVIDTRKLFEVPAPEILDLKTIHCDYIAQENGYGLLDKEKH</sequence>
<proteinExistence type="predicted"/>
<dbReference type="OrthoDB" id="9811074at2"/>